<accession>A0AAD8TZT4</accession>
<keyword evidence="2" id="KW-1185">Reference proteome</keyword>
<dbReference type="PANTHER" id="PTHR35356">
    <property type="entry name" value="OS01G0156300 PROTEIN-RELATED"/>
    <property type="match status" value="1"/>
</dbReference>
<comment type="caution">
    <text evidence="1">The sequence shown here is derived from an EMBL/GenBank/DDBJ whole genome shotgun (WGS) entry which is preliminary data.</text>
</comment>
<dbReference type="AlphaFoldDB" id="A0AAD8TZT4"/>
<gene>
    <name evidence="1" type="ORF">QYE76_011601</name>
</gene>
<dbReference type="InterPro" id="IPR010535">
    <property type="entry name" value="DUF1110"/>
</dbReference>
<protein>
    <submittedName>
        <fullName evidence="1">Uncharacterized protein</fullName>
    </submittedName>
</protein>
<evidence type="ECO:0000313" key="1">
    <source>
        <dbReference type="EMBL" id="KAK1694904.1"/>
    </source>
</evidence>
<dbReference type="Pfam" id="PF06533">
    <property type="entry name" value="DUF1110"/>
    <property type="match status" value="2"/>
</dbReference>
<dbReference type="Proteomes" id="UP001231189">
    <property type="component" value="Unassembled WGS sequence"/>
</dbReference>
<proteinExistence type="predicted"/>
<dbReference type="EMBL" id="JAUUTY010000001">
    <property type="protein sequence ID" value="KAK1694904.1"/>
    <property type="molecule type" value="Genomic_DNA"/>
</dbReference>
<sequence>MAAEEAWKTRFRELVVEAEGLCRPQASLKIVYARGFLAAPMLVAAAEDVRTILEVAEQALENTAGDLAAATILGLADMTNVQREASRKARDARILAVEAYHAMELCCDCLLTIRHLLHHPFLPGLDGVIEHQRAQAYGHLVRAKEKVDACAALAARARHDVSAAAD</sequence>
<name>A0AAD8TZT4_LOLMU</name>
<reference evidence="1" key="1">
    <citation type="submission" date="2023-07" db="EMBL/GenBank/DDBJ databases">
        <title>A chromosome-level genome assembly of Lolium multiflorum.</title>
        <authorList>
            <person name="Chen Y."/>
            <person name="Copetti D."/>
            <person name="Kolliker R."/>
            <person name="Studer B."/>
        </authorList>
    </citation>
    <scope>NUCLEOTIDE SEQUENCE</scope>
    <source>
        <strain evidence="1">02402/16</strain>
        <tissue evidence="1">Leaf</tissue>
    </source>
</reference>
<organism evidence="1 2">
    <name type="scientific">Lolium multiflorum</name>
    <name type="common">Italian ryegrass</name>
    <name type="synonym">Lolium perenne subsp. multiflorum</name>
    <dbReference type="NCBI Taxonomy" id="4521"/>
    <lineage>
        <taxon>Eukaryota</taxon>
        <taxon>Viridiplantae</taxon>
        <taxon>Streptophyta</taxon>
        <taxon>Embryophyta</taxon>
        <taxon>Tracheophyta</taxon>
        <taxon>Spermatophyta</taxon>
        <taxon>Magnoliopsida</taxon>
        <taxon>Liliopsida</taxon>
        <taxon>Poales</taxon>
        <taxon>Poaceae</taxon>
        <taxon>BOP clade</taxon>
        <taxon>Pooideae</taxon>
        <taxon>Poodae</taxon>
        <taxon>Poeae</taxon>
        <taxon>Poeae Chloroplast Group 2 (Poeae type)</taxon>
        <taxon>Loliodinae</taxon>
        <taxon>Loliinae</taxon>
        <taxon>Lolium</taxon>
    </lineage>
</organism>
<evidence type="ECO:0000313" key="2">
    <source>
        <dbReference type="Proteomes" id="UP001231189"/>
    </source>
</evidence>
<dbReference type="PANTHER" id="PTHR35356:SF3">
    <property type="entry name" value="OS01G0156300 PROTEIN"/>
    <property type="match status" value="1"/>
</dbReference>